<organism evidence="7 8">
    <name type="scientific">Microvirga vignae</name>
    <dbReference type="NCBI Taxonomy" id="1225564"/>
    <lineage>
        <taxon>Bacteria</taxon>
        <taxon>Pseudomonadati</taxon>
        <taxon>Pseudomonadota</taxon>
        <taxon>Alphaproteobacteria</taxon>
        <taxon>Hyphomicrobiales</taxon>
        <taxon>Methylobacteriaceae</taxon>
        <taxon>Microvirga</taxon>
    </lineage>
</organism>
<evidence type="ECO:0000313" key="8">
    <source>
        <dbReference type="Proteomes" id="UP000035489"/>
    </source>
</evidence>
<feature type="transmembrane region" description="Helical" evidence="6">
    <location>
        <begin position="122"/>
        <end position="147"/>
    </location>
</feature>
<comment type="caution">
    <text evidence="7">The sequence shown here is derived from an EMBL/GenBank/DDBJ whole genome shotgun (WGS) entry which is preliminary data.</text>
</comment>
<dbReference type="AlphaFoldDB" id="A0A0H1RDQ7"/>
<dbReference type="InterPro" id="IPR022791">
    <property type="entry name" value="L-PG_synthase/AglD"/>
</dbReference>
<evidence type="ECO:0000256" key="2">
    <source>
        <dbReference type="ARBA" id="ARBA00022475"/>
    </source>
</evidence>
<name>A0A0H1RDQ7_9HYPH</name>
<evidence type="ECO:0000256" key="6">
    <source>
        <dbReference type="SAM" id="Phobius"/>
    </source>
</evidence>
<dbReference type="EMBL" id="LCYG01000021">
    <property type="protein sequence ID" value="KLK93239.1"/>
    <property type="molecule type" value="Genomic_DNA"/>
</dbReference>
<dbReference type="GO" id="GO:0005886">
    <property type="term" value="C:plasma membrane"/>
    <property type="evidence" value="ECO:0007669"/>
    <property type="project" value="UniProtKB-SubCell"/>
</dbReference>
<feature type="transmembrane region" description="Helical" evidence="6">
    <location>
        <begin position="238"/>
        <end position="262"/>
    </location>
</feature>
<sequence>MKNVREFIWPVIGLAAVVISGWLLYRELRGMSLDDVWDSLTAVPAHRYAMAGLSTLVAYAALAWYDRIALLHLGVRHISWFFVSVTSFTTYALSHNIGASVFSGAVVRYRAYTSKGLSAAQIAVLVALCSFTFGLGTILLGGVVLTVNPGLLYRLEDMLPSALTNPATARIIGFLLLGFVALYVVGSVLHLPPLVIRKAKLEYPRPAIMVRQLIAAPLELLGAAGIIYFVLPAHLEPSFLVVLAVFLASFSAALVSHAPGGLGVFELVFLTAMPDIPKADVLAALIIFRLFYLLIPFAMSLVVVLLFERARLAQAWRTRGAVDTNTVPPPPLSSSDQ</sequence>
<feature type="transmembrane region" description="Helical" evidence="6">
    <location>
        <begin position="209"/>
        <end position="231"/>
    </location>
</feature>
<feature type="transmembrane region" description="Helical" evidence="6">
    <location>
        <begin position="282"/>
        <end position="307"/>
    </location>
</feature>
<feature type="transmembrane region" description="Helical" evidence="6">
    <location>
        <begin position="77"/>
        <end position="102"/>
    </location>
</feature>
<proteinExistence type="predicted"/>
<dbReference type="RefSeq" id="WP_047188786.1">
    <property type="nucleotide sequence ID" value="NZ_LCYG01000021.1"/>
</dbReference>
<comment type="subcellular location">
    <subcellularLocation>
        <location evidence="1">Cell membrane</location>
        <topology evidence="1">Multi-pass membrane protein</topology>
    </subcellularLocation>
</comment>
<accession>A0A0H1RDQ7</accession>
<evidence type="ECO:0000313" key="7">
    <source>
        <dbReference type="EMBL" id="KLK93239.1"/>
    </source>
</evidence>
<keyword evidence="2" id="KW-1003">Cell membrane</keyword>
<dbReference type="Proteomes" id="UP000035489">
    <property type="component" value="Unassembled WGS sequence"/>
</dbReference>
<keyword evidence="4 6" id="KW-1133">Transmembrane helix</keyword>
<keyword evidence="3 6" id="KW-0812">Transmembrane</keyword>
<feature type="transmembrane region" description="Helical" evidence="6">
    <location>
        <begin position="167"/>
        <end position="189"/>
    </location>
</feature>
<gene>
    <name evidence="7" type="ORF">AA309_09565</name>
</gene>
<dbReference type="OrthoDB" id="145485at2"/>
<keyword evidence="5 6" id="KW-0472">Membrane</keyword>
<protein>
    <submittedName>
        <fullName evidence="7">Membrane protein</fullName>
    </submittedName>
</protein>
<feature type="transmembrane region" description="Helical" evidence="6">
    <location>
        <begin position="45"/>
        <end position="65"/>
    </location>
</feature>
<keyword evidence="8" id="KW-1185">Reference proteome</keyword>
<dbReference type="PATRIC" id="fig|1225564.3.peg.2548"/>
<evidence type="ECO:0000256" key="3">
    <source>
        <dbReference type="ARBA" id="ARBA00022692"/>
    </source>
</evidence>
<dbReference type="STRING" id="1225564.AA309_09565"/>
<evidence type="ECO:0000256" key="5">
    <source>
        <dbReference type="ARBA" id="ARBA00023136"/>
    </source>
</evidence>
<reference evidence="7 8" key="1">
    <citation type="submission" date="2015-05" db="EMBL/GenBank/DDBJ databases">
        <title>Draft genome sequence of Microvirga vignae strain BR3299, a novel nitrogen fixing bacteria isolated from Brazil semi-aired region.</title>
        <authorList>
            <person name="Zilli J.E."/>
            <person name="Passos S.R."/>
            <person name="Leite J."/>
            <person name="Baldani J.I."/>
            <person name="Xavier G.R."/>
            <person name="Rumjaneck N.G."/>
            <person name="Simoes-Araujo J.L."/>
        </authorList>
    </citation>
    <scope>NUCLEOTIDE SEQUENCE [LARGE SCALE GENOMIC DNA]</scope>
    <source>
        <strain evidence="7 8">BR3299</strain>
    </source>
</reference>
<evidence type="ECO:0000256" key="4">
    <source>
        <dbReference type="ARBA" id="ARBA00022989"/>
    </source>
</evidence>
<feature type="transmembrane region" description="Helical" evidence="6">
    <location>
        <begin position="7"/>
        <end position="25"/>
    </location>
</feature>
<dbReference type="Pfam" id="PF03706">
    <property type="entry name" value="LPG_synthase_TM"/>
    <property type="match status" value="1"/>
</dbReference>
<evidence type="ECO:0000256" key="1">
    <source>
        <dbReference type="ARBA" id="ARBA00004651"/>
    </source>
</evidence>